<dbReference type="InterPro" id="IPR010290">
    <property type="entry name" value="TM_effector"/>
</dbReference>
<feature type="transmembrane region" description="Helical" evidence="7">
    <location>
        <begin position="352"/>
        <end position="375"/>
    </location>
</feature>
<dbReference type="CDD" id="cd06173">
    <property type="entry name" value="MFS_MefA_like"/>
    <property type="match status" value="1"/>
</dbReference>
<dbReference type="Gene3D" id="1.20.1250.20">
    <property type="entry name" value="MFS general substrate transporter like domains"/>
    <property type="match status" value="1"/>
</dbReference>
<keyword evidence="4 7" id="KW-0812">Transmembrane</keyword>
<dbReference type="InterPro" id="IPR020846">
    <property type="entry name" value="MFS_dom"/>
</dbReference>
<keyword evidence="10" id="KW-1185">Reference proteome</keyword>
<dbReference type="AlphaFoldDB" id="A0A7C9TR52"/>
<evidence type="ECO:0000256" key="3">
    <source>
        <dbReference type="ARBA" id="ARBA00022475"/>
    </source>
</evidence>
<sequence>MPVITGRIPWSESLSSLRVHNFRLFTLSNIVAMSGTWMQRIAQDWLVLQLSGSVAAVGVTVAMQFTPMLLFGLYGGLIVDRYSKRMLLMMTQSIAGVLATLLAVLALTGTVQVWHVYAIAFVVGLVTVVDNPTRQVFVNELVGPRNLRNAISVNSSVFQLGGLIGPAIAGALLVAVGAGWAFAINAATCALTVATLGMLRTASLVRSAAVPRSKGQLRQGLAYALRKPTILWSVVMVAVLSVFALSMPVILAAYANDVFGVGAAGYGLFNTLVAAGAFTGAVLSTRRTRVRLRTVVAMGGLWGALQAVAGLMPGEGGFAVTLVALGVANLLFITAANSLVQMSSNLGIRGRVMSLYVLVLLGGQAIGGPLMGWIVERWGPHIGMIVSGAVPALTALVIGVVLARRHQLALSVRLDRRLPRVAIVPR</sequence>
<evidence type="ECO:0000256" key="5">
    <source>
        <dbReference type="ARBA" id="ARBA00022989"/>
    </source>
</evidence>
<feature type="transmembrane region" description="Helical" evidence="7">
    <location>
        <begin position="151"/>
        <end position="176"/>
    </location>
</feature>
<comment type="subcellular location">
    <subcellularLocation>
        <location evidence="1">Cell membrane</location>
        <topology evidence="1">Multi-pass membrane protein</topology>
    </subcellularLocation>
</comment>
<feature type="transmembrane region" description="Helical" evidence="7">
    <location>
        <begin position="230"/>
        <end position="255"/>
    </location>
</feature>
<dbReference type="SUPFAM" id="SSF103473">
    <property type="entry name" value="MFS general substrate transporter"/>
    <property type="match status" value="1"/>
</dbReference>
<feature type="transmembrane region" description="Helical" evidence="7">
    <location>
        <begin position="318"/>
        <end position="340"/>
    </location>
</feature>
<dbReference type="EMBL" id="JAAGWZ010000002">
    <property type="protein sequence ID" value="NEM91635.1"/>
    <property type="molecule type" value="Genomic_DNA"/>
</dbReference>
<organism evidence="9 10">
    <name type="scientific">Galbitalea soli</name>
    <dbReference type="NCBI Taxonomy" id="1268042"/>
    <lineage>
        <taxon>Bacteria</taxon>
        <taxon>Bacillati</taxon>
        <taxon>Actinomycetota</taxon>
        <taxon>Actinomycetes</taxon>
        <taxon>Micrococcales</taxon>
        <taxon>Microbacteriaceae</taxon>
        <taxon>Galbitalea</taxon>
    </lineage>
</organism>
<gene>
    <name evidence="9" type="ORF">G3T37_09715</name>
</gene>
<feature type="transmembrane region" description="Helical" evidence="7">
    <location>
        <begin position="295"/>
        <end position="312"/>
    </location>
</feature>
<keyword evidence="6 7" id="KW-0472">Membrane</keyword>
<dbReference type="Proteomes" id="UP000479756">
    <property type="component" value="Unassembled WGS sequence"/>
</dbReference>
<feature type="transmembrane region" description="Helical" evidence="7">
    <location>
        <begin position="261"/>
        <end position="283"/>
    </location>
</feature>
<feature type="transmembrane region" description="Helical" evidence="7">
    <location>
        <begin position="182"/>
        <end position="209"/>
    </location>
</feature>
<evidence type="ECO:0000256" key="7">
    <source>
        <dbReference type="SAM" id="Phobius"/>
    </source>
</evidence>
<dbReference type="GO" id="GO:0022857">
    <property type="term" value="F:transmembrane transporter activity"/>
    <property type="evidence" value="ECO:0007669"/>
    <property type="project" value="InterPro"/>
</dbReference>
<keyword evidence="2" id="KW-0813">Transport</keyword>
<dbReference type="PANTHER" id="PTHR23513:SF11">
    <property type="entry name" value="STAPHYLOFERRIN A TRANSPORTER"/>
    <property type="match status" value="1"/>
</dbReference>
<keyword evidence="5 7" id="KW-1133">Transmembrane helix</keyword>
<dbReference type="PROSITE" id="PS50850">
    <property type="entry name" value="MFS"/>
    <property type="match status" value="1"/>
</dbReference>
<dbReference type="GO" id="GO:0005886">
    <property type="term" value="C:plasma membrane"/>
    <property type="evidence" value="ECO:0007669"/>
    <property type="project" value="UniProtKB-SubCell"/>
</dbReference>
<feature type="transmembrane region" description="Helical" evidence="7">
    <location>
        <begin position="113"/>
        <end position="130"/>
    </location>
</feature>
<evidence type="ECO:0000313" key="9">
    <source>
        <dbReference type="EMBL" id="NEM91635.1"/>
    </source>
</evidence>
<evidence type="ECO:0000313" key="10">
    <source>
        <dbReference type="Proteomes" id="UP000479756"/>
    </source>
</evidence>
<evidence type="ECO:0000256" key="2">
    <source>
        <dbReference type="ARBA" id="ARBA00022448"/>
    </source>
</evidence>
<feature type="transmembrane region" description="Helical" evidence="7">
    <location>
        <begin position="50"/>
        <end position="74"/>
    </location>
</feature>
<feature type="domain" description="Major facilitator superfamily (MFS) profile" evidence="8">
    <location>
        <begin position="1"/>
        <end position="406"/>
    </location>
</feature>
<dbReference type="Pfam" id="PF05977">
    <property type="entry name" value="MFS_3"/>
    <property type="match status" value="1"/>
</dbReference>
<evidence type="ECO:0000259" key="8">
    <source>
        <dbReference type="PROSITE" id="PS50850"/>
    </source>
</evidence>
<accession>A0A7C9TR52</accession>
<feature type="transmembrane region" description="Helical" evidence="7">
    <location>
        <begin position="381"/>
        <end position="403"/>
    </location>
</feature>
<name>A0A7C9TR52_9MICO</name>
<reference evidence="9 10" key="1">
    <citation type="journal article" date="2014" name="Int. J. Syst. Evol. Microbiol.">
        <title>Description of Galbitalea soli gen. nov., sp. nov., and Frondihabitans sucicola sp. nov.</title>
        <authorList>
            <person name="Kim S.J."/>
            <person name="Lim J.M."/>
            <person name="Ahn J.H."/>
            <person name="Weon H.Y."/>
            <person name="Hamada M."/>
            <person name="Suzuki K."/>
            <person name="Ahn T.Y."/>
            <person name="Kwon S.W."/>
        </authorList>
    </citation>
    <scope>NUCLEOTIDE SEQUENCE [LARGE SCALE GENOMIC DNA]</scope>
    <source>
        <strain evidence="9 10">NBRC 108727</strain>
    </source>
</reference>
<proteinExistence type="predicted"/>
<protein>
    <submittedName>
        <fullName evidence="9">MFS transporter</fullName>
    </submittedName>
</protein>
<evidence type="ECO:0000256" key="6">
    <source>
        <dbReference type="ARBA" id="ARBA00023136"/>
    </source>
</evidence>
<evidence type="ECO:0000256" key="1">
    <source>
        <dbReference type="ARBA" id="ARBA00004651"/>
    </source>
</evidence>
<dbReference type="PANTHER" id="PTHR23513">
    <property type="entry name" value="INTEGRAL MEMBRANE EFFLUX PROTEIN-RELATED"/>
    <property type="match status" value="1"/>
</dbReference>
<evidence type="ECO:0000256" key="4">
    <source>
        <dbReference type="ARBA" id="ARBA00022692"/>
    </source>
</evidence>
<dbReference type="RefSeq" id="WP_163473757.1">
    <property type="nucleotide sequence ID" value="NZ_JAAGWZ010000002.1"/>
</dbReference>
<feature type="transmembrane region" description="Helical" evidence="7">
    <location>
        <begin position="21"/>
        <end position="38"/>
    </location>
</feature>
<comment type="caution">
    <text evidence="9">The sequence shown here is derived from an EMBL/GenBank/DDBJ whole genome shotgun (WGS) entry which is preliminary data.</text>
</comment>
<keyword evidence="3" id="KW-1003">Cell membrane</keyword>
<dbReference type="InterPro" id="IPR036259">
    <property type="entry name" value="MFS_trans_sf"/>
</dbReference>
<feature type="transmembrane region" description="Helical" evidence="7">
    <location>
        <begin position="86"/>
        <end position="107"/>
    </location>
</feature>